<feature type="transmembrane region" description="Helical" evidence="6">
    <location>
        <begin position="281"/>
        <end position="305"/>
    </location>
</feature>
<dbReference type="Proteomes" id="UP000697710">
    <property type="component" value="Unassembled WGS sequence"/>
</dbReference>
<dbReference type="GO" id="GO:0005886">
    <property type="term" value="C:plasma membrane"/>
    <property type="evidence" value="ECO:0007669"/>
    <property type="project" value="UniProtKB-SubCell"/>
</dbReference>
<dbReference type="PANTHER" id="PTHR40277:SF1">
    <property type="entry name" value="BLL5419 PROTEIN"/>
    <property type="match status" value="1"/>
</dbReference>
<proteinExistence type="predicted"/>
<evidence type="ECO:0000256" key="2">
    <source>
        <dbReference type="ARBA" id="ARBA00022475"/>
    </source>
</evidence>
<sequence length="313" mass="33330">MASVGLRLLIAGGVLALLFHRIPAGEVWAVLRSARPELVSLGIGITVLNELLIAHRLRLLTAAHHLEASTRGILSINLATRFYALGLPGGNALGMALRIHRIVRGSGRYADVVVCVLLDRLATTGAMTLFGLVFALLDHHPVPIMIPAVLSGATLVLATGYIVVLWRPGWSFIAPIWRRLERRLPSRITALRQSTRRVEHPLALTLAAWSLSMVVHVLGVTTFWIVARAIGVEVSALALAWIRSTALLAATLPVTIAGLGVREGILVALLVGLGVPDSPALAFSLLLFATTTLAMGIVGAVVELVQSRSGRFA</sequence>
<protein>
    <submittedName>
        <fullName evidence="7">Flippase-like domain-containing protein</fullName>
    </submittedName>
</protein>
<evidence type="ECO:0000256" key="3">
    <source>
        <dbReference type="ARBA" id="ARBA00022692"/>
    </source>
</evidence>
<dbReference type="EMBL" id="JAGQHR010000586">
    <property type="protein sequence ID" value="MCA9729141.1"/>
    <property type="molecule type" value="Genomic_DNA"/>
</dbReference>
<evidence type="ECO:0000256" key="4">
    <source>
        <dbReference type="ARBA" id="ARBA00022989"/>
    </source>
</evidence>
<gene>
    <name evidence="7" type="ORF">KC729_15735</name>
</gene>
<comment type="subcellular location">
    <subcellularLocation>
        <location evidence="1">Cell membrane</location>
        <topology evidence="1">Multi-pass membrane protein</topology>
    </subcellularLocation>
</comment>
<dbReference type="NCBIfam" id="TIGR00374">
    <property type="entry name" value="flippase-like domain"/>
    <property type="match status" value="1"/>
</dbReference>
<keyword evidence="3 6" id="KW-0812">Transmembrane</keyword>
<feature type="transmembrane region" description="Helical" evidence="6">
    <location>
        <begin position="149"/>
        <end position="177"/>
    </location>
</feature>
<dbReference type="AlphaFoldDB" id="A0A956M3E2"/>
<evidence type="ECO:0000256" key="6">
    <source>
        <dbReference type="SAM" id="Phobius"/>
    </source>
</evidence>
<reference evidence="7" key="2">
    <citation type="journal article" date="2021" name="Microbiome">
        <title>Successional dynamics and alternative stable states in a saline activated sludge microbial community over 9 years.</title>
        <authorList>
            <person name="Wang Y."/>
            <person name="Ye J."/>
            <person name="Ju F."/>
            <person name="Liu L."/>
            <person name="Boyd J.A."/>
            <person name="Deng Y."/>
            <person name="Parks D.H."/>
            <person name="Jiang X."/>
            <person name="Yin X."/>
            <person name="Woodcroft B.J."/>
            <person name="Tyson G.W."/>
            <person name="Hugenholtz P."/>
            <person name="Polz M.F."/>
            <person name="Zhang T."/>
        </authorList>
    </citation>
    <scope>NUCLEOTIDE SEQUENCE</scope>
    <source>
        <strain evidence="7">HKST-UBA01</strain>
    </source>
</reference>
<name>A0A956M3E2_UNCEI</name>
<evidence type="ECO:0000313" key="8">
    <source>
        <dbReference type="Proteomes" id="UP000697710"/>
    </source>
</evidence>
<feature type="transmembrane region" description="Helical" evidence="6">
    <location>
        <begin position="112"/>
        <end position="137"/>
    </location>
</feature>
<dbReference type="Pfam" id="PF03706">
    <property type="entry name" value="LPG_synthase_TM"/>
    <property type="match status" value="1"/>
</dbReference>
<accession>A0A956M3E2</accession>
<evidence type="ECO:0000256" key="5">
    <source>
        <dbReference type="ARBA" id="ARBA00023136"/>
    </source>
</evidence>
<dbReference type="InterPro" id="IPR022791">
    <property type="entry name" value="L-PG_synthase/AglD"/>
</dbReference>
<dbReference type="PANTHER" id="PTHR40277">
    <property type="entry name" value="BLL5419 PROTEIN"/>
    <property type="match status" value="1"/>
</dbReference>
<evidence type="ECO:0000256" key="1">
    <source>
        <dbReference type="ARBA" id="ARBA00004651"/>
    </source>
</evidence>
<feature type="transmembrane region" description="Helical" evidence="6">
    <location>
        <begin position="82"/>
        <end position="100"/>
    </location>
</feature>
<keyword evidence="2" id="KW-1003">Cell membrane</keyword>
<keyword evidence="4 6" id="KW-1133">Transmembrane helix</keyword>
<comment type="caution">
    <text evidence="7">The sequence shown here is derived from an EMBL/GenBank/DDBJ whole genome shotgun (WGS) entry which is preliminary data.</text>
</comment>
<keyword evidence="5 6" id="KW-0472">Membrane</keyword>
<evidence type="ECO:0000313" key="7">
    <source>
        <dbReference type="EMBL" id="MCA9729141.1"/>
    </source>
</evidence>
<reference evidence="7" key="1">
    <citation type="submission" date="2020-04" db="EMBL/GenBank/DDBJ databases">
        <authorList>
            <person name="Zhang T."/>
        </authorList>
    </citation>
    <scope>NUCLEOTIDE SEQUENCE</scope>
    <source>
        <strain evidence="7">HKST-UBA01</strain>
    </source>
</reference>
<feature type="transmembrane region" description="Helical" evidence="6">
    <location>
        <begin position="198"/>
        <end position="217"/>
    </location>
</feature>
<organism evidence="7 8">
    <name type="scientific">Eiseniibacteriota bacterium</name>
    <dbReference type="NCBI Taxonomy" id="2212470"/>
    <lineage>
        <taxon>Bacteria</taxon>
        <taxon>Candidatus Eiseniibacteriota</taxon>
    </lineage>
</organism>